<evidence type="ECO:0000313" key="2">
    <source>
        <dbReference type="EMBL" id="TQV95444.1"/>
    </source>
</evidence>
<dbReference type="Gene3D" id="3.50.50.60">
    <property type="entry name" value="FAD/NAD(P)-binding domain"/>
    <property type="match status" value="1"/>
</dbReference>
<dbReference type="AlphaFoldDB" id="A0A545V153"/>
<organism evidence="2 3">
    <name type="scientific">Cordyceps javanica</name>
    <dbReference type="NCBI Taxonomy" id="43265"/>
    <lineage>
        <taxon>Eukaryota</taxon>
        <taxon>Fungi</taxon>
        <taxon>Dikarya</taxon>
        <taxon>Ascomycota</taxon>
        <taxon>Pezizomycotina</taxon>
        <taxon>Sordariomycetes</taxon>
        <taxon>Hypocreomycetidae</taxon>
        <taxon>Hypocreales</taxon>
        <taxon>Cordycipitaceae</taxon>
        <taxon>Cordyceps</taxon>
    </lineage>
</organism>
<dbReference type="EMBL" id="SPUK01000008">
    <property type="protein sequence ID" value="TQV95444.1"/>
    <property type="molecule type" value="Genomic_DNA"/>
</dbReference>
<dbReference type="InterPro" id="IPR036188">
    <property type="entry name" value="FAD/NAD-bd_sf"/>
</dbReference>
<name>A0A545V153_9HYPO</name>
<gene>
    <name evidence="2" type="ORF">IF1G_06431</name>
</gene>
<evidence type="ECO:0000256" key="1">
    <source>
        <dbReference type="SAM" id="MobiDB-lite"/>
    </source>
</evidence>
<dbReference type="Proteomes" id="UP000315783">
    <property type="component" value="Unassembled WGS sequence"/>
</dbReference>
<sequence>MGKRRRKLQPGQKHATSFAKVQQPLHSSEQPATENNDVDDSAKAGSDIAVVGAGPARLTLVRILLKVRILRYSSSRTRAMSDEQSQGGLLDLLSEAGQPTLKGCSLFSDWETHCRCDEEDLTIVANSNRIHFSIQGE</sequence>
<comment type="caution">
    <text evidence="2">The sequence shown here is derived from an EMBL/GenBank/DDBJ whole genome shotgun (WGS) entry which is preliminary data.</text>
</comment>
<keyword evidence="3" id="KW-1185">Reference proteome</keyword>
<feature type="region of interest" description="Disordered" evidence="1">
    <location>
        <begin position="1"/>
        <end position="41"/>
    </location>
</feature>
<protein>
    <submittedName>
        <fullName evidence="2">Uncharacterized protein</fullName>
    </submittedName>
</protein>
<feature type="compositionally biased region" description="Polar residues" evidence="1">
    <location>
        <begin position="24"/>
        <end position="35"/>
    </location>
</feature>
<evidence type="ECO:0000313" key="3">
    <source>
        <dbReference type="Proteomes" id="UP000315783"/>
    </source>
</evidence>
<reference evidence="2 3" key="1">
    <citation type="journal article" date="2019" name="Appl. Microbiol. Biotechnol.">
        <title>Genome sequence of Isaria javanica and comparative genome analysis insights into family S53 peptidase evolution in fungal entomopathogens.</title>
        <authorList>
            <person name="Lin R."/>
            <person name="Zhang X."/>
            <person name="Xin B."/>
            <person name="Zou M."/>
            <person name="Gao Y."/>
            <person name="Qin F."/>
            <person name="Hu Q."/>
            <person name="Xie B."/>
            <person name="Cheng X."/>
        </authorList>
    </citation>
    <scope>NUCLEOTIDE SEQUENCE [LARGE SCALE GENOMIC DNA]</scope>
    <source>
        <strain evidence="2 3">IJ1G</strain>
    </source>
</reference>
<proteinExistence type="predicted"/>
<accession>A0A545V153</accession>